<evidence type="ECO:0000313" key="3">
    <source>
        <dbReference type="Proteomes" id="UP000002173"/>
    </source>
</evidence>
<dbReference type="AlphaFoldDB" id="A7AWS1"/>
<feature type="transmembrane region" description="Helical" evidence="1">
    <location>
        <begin position="6"/>
        <end position="25"/>
    </location>
</feature>
<reference evidence="2 3" key="1">
    <citation type="journal article" date="2007" name="PLoS Pathog.">
        <title>Genome sequence of Babesia bovis and comparative analysis of apicomplexan hemoprotozoa.</title>
        <authorList>
            <person name="Brayton K.A."/>
            <person name="Lau A.O.T."/>
            <person name="Herndon D.R."/>
            <person name="Hannick L."/>
            <person name="Kappmeyer L.S."/>
            <person name="Berens S.J."/>
            <person name="Bidwell S.L."/>
            <person name="Brown W.C."/>
            <person name="Crabtree J."/>
            <person name="Fadrosh D."/>
            <person name="Feldblum T."/>
            <person name="Forberger H.A."/>
            <person name="Haas B.J."/>
            <person name="Howell J.M."/>
            <person name="Khouri H."/>
            <person name="Koo H."/>
            <person name="Mann D.J."/>
            <person name="Norimine J."/>
            <person name="Paulsen I.T."/>
            <person name="Radune D."/>
            <person name="Ren Q."/>
            <person name="Smith R.K. Jr."/>
            <person name="Suarez C.E."/>
            <person name="White O."/>
            <person name="Wortman J.R."/>
            <person name="Knowles D.P. Jr."/>
            <person name="McElwain T.F."/>
            <person name="Nene V.M."/>
        </authorList>
    </citation>
    <scope>NUCLEOTIDE SEQUENCE [LARGE SCALE GENOMIC DNA]</scope>
    <source>
        <strain evidence="2">T2Bo</strain>
    </source>
</reference>
<keyword evidence="1" id="KW-1133">Transmembrane helix</keyword>
<organism evidence="2 3">
    <name type="scientific">Babesia bovis</name>
    <dbReference type="NCBI Taxonomy" id="5865"/>
    <lineage>
        <taxon>Eukaryota</taxon>
        <taxon>Sar</taxon>
        <taxon>Alveolata</taxon>
        <taxon>Apicomplexa</taxon>
        <taxon>Aconoidasida</taxon>
        <taxon>Piroplasmida</taxon>
        <taxon>Babesiidae</taxon>
        <taxon>Babesia</taxon>
    </lineage>
</organism>
<dbReference type="eggNOG" id="ENOG502RX5N">
    <property type="taxonomic scope" value="Eukaryota"/>
</dbReference>
<proteinExistence type="predicted"/>
<gene>
    <name evidence="2" type="ORF">BBOV_I004180</name>
</gene>
<dbReference type="VEuPathDB" id="PiroplasmaDB:BBOV_I004180"/>
<name>A7AWS1_BABBO</name>
<feature type="transmembrane region" description="Helical" evidence="1">
    <location>
        <begin position="88"/>
        <end position="107"/>
    </location>
</feature>
<protein>
    <submittedName>
        <fullName evidence="2">Membrane protein, putative</fullName>
    </submittedName>
</protein>
<keyword evidence="3" id="KW-1185">Reference proteome</keyword>
<dbReference type="OMA" id="ISMSTTC"/>
<sequence length="115" mass="12850">MRIVSTLGFFVFVDLLIGLILLSSYDKYCDVALSNFPSSFVAHHIKKAHGHKSGVIAEVVLLTSSFFWMAVGTVNISMSTTCQFTNPVVWWTAFVSVTLFWLIGMLMNEGRNPEL</sequence>
<evidence type="ECO:0000313" key="2">
    <source>
        <dbReference type="EMBL" id="EDO05499.1"/>
    </source>
</evidence>
<accession>A7AWS1</accession>
<keyword evidence="1" id="KW-0812">Transmembrane</keyword>
<dbReference type="InParanoid" id="A7AWS1"/>
<evidence type="ECO:0000256" key="1">
    <source>
        <dbReference type="SAM" id="Phobius"/>
    </source>
</evidence>
<comment type="caution">
    <text evidence="2">The sequence shown here is derived from an EMBL/GenBank/DDBJ whole genome shotgun (WGS) entry which is preliminary data.</text>
</comment>
<dbReference type="Proteomes" id="UP000002173">
    <property type="component" value="Chromosome 1"/>
</dbReference>
<dbReference type="EMBL" id="AAXT01000005">
    <property type="protein sequence ID" value="EDO05499.1"/>
    <property type="molecule type" value="Genomic_DNA"/>
</dbReference>
<keyword evidence="1" id="KW-0472">Membrane</keyword>
<feature type="transmembrane region" description="Helical" evidence="1">
    <location>
        <begin position="55"/>
        <end position="76"/>
    </location>
</feature>